<dbReference type="SMART" id="SM00028">
    <property type="entry name" value="TPR"/>
    <property type="match status" value="6"/>
</dbReference>
<accession>A0A2P2FUD7</accession>
<keyword evidence="3" id="KW-1185">Reference proteome</keyword>
<evidence type="ECO:0000259" key="1">
    <source>
        <dbReference type="Pfam" id="PF00931"/>
    </source>
</evidence>
<dbReference type="InterPro" id="IPR019734">
    <property type="entry name" value="TPR_rpt"/>
</dbReference>
<proteinExistence type="predicted"/>
<dbReference type="InterPro" id="IPR027417">
    <property type="entry name" value="P-loop_NTPase"/>
</dbReference>
<protein>
    <recommendedName>
        <fullName evidence="1">NB-ARC domain-containing protein</fullName>
    </recommendedName>
</protein>
<dbReference type="SUPFAM" id="SSF48452">
    <property type="entry name" value="TPR-like"/>
    <property type="match status" value="2"/>
</dbReference>
<dbReference type="InterPro" id="IPR011990">
    <property type="entry name" value="TPR-like_helical_dom_sf"/>
</dbReference>
<dbReference type="Pfam" id="PF00931">
    <property type="entry name" value="NB-ARC"/>
    <property type="match status" value="1"/>
</dbReference>
<dbReference type="Pfam" id="PF13424">
    <property type="entry name" value="TPR_12"/>
    <property type="match status" value="3"/>
</dbReference>
<dbReference type="AlphaFoldDB" id="A0A2P2FUD7"/>
<dbReference type="Proteomes" id="UP000256220">
    <property type="component" value="Unassembled WGS sequence"/>
</dbReference>
<feature type="domain" description="NB-ARC" evidence="1">
    <location>
        <begin position="129"/>
        <end position="287"/>
    </location>
</feature>
<dbReference type="PANTHER" id="PTHR47691:SF3">
    <property type="entry name" value="HTH-TYPE TRANSCRIPTIONAL REGULATOR RV0890C-RELATED"/>
    <property type="match status" value="1"/>
</dbReference>
<dbReference type="Gene3D" id="3.40.50.300">
    <property type="entry name" value="P-loop containing nucleotide triphosphate hydrolases"/>
    <property type="match status" value="1"/>
</dbReference>
<dbReference type="SUPFAM" id="SSF52540">
    <property type="entry name" value="P-loop containing nucleoside triphosphate hydrolases"/>
    <property type="match status" value="1"/>
</dbReference>
<evidence type="ECO:0000313" key="2">
    <source>
        <dbReference type="EMBL" id="KFU80305.1"/>
    </source>
</evidence>
<organism evidence="2 3">
    <name type="scientific">Amycolatopsis lurida NRRL 2430</name>
    <dbReference type="NCBI Taxonomy" id="1460371"/>
    <lineage>
        <taxon>Bacteria</taxon>
        <taxon>Bacillati</taxon>
        <taxon>Actinomycetota</taxon>
        <taxon>Actinomycetes</taxon>
        <taxon>Pseudonocardiales</taxon>
        <taxon>Pseudonocardiaceae</taxon>
        <taxon>Amycolatopsis</taxon>
    </lineage>
</organism>
<dbReference type="PRINTS" id="PR00364">
    <property type="entry name" value="DISEASERSIST"/>
</dbReference>
<dbReference type="RefSeq" id="WP_034311397.1">
    <property type="nucleotide sequence ID" value="NZ_JFBM01000012.1"/>
</dbReference>
<sequence>MPEEQPPSPLGARSYDELSQRLRQALAWAGLTHRELHRRVRRLRTARGSVDLPAYNTVYRCLLPGRKRLDAELVVDIAAVLLGMDVAAEWRQAHRVITGHATEAAVISVADHVPAGDGRFVGRQAQLRRLLEAGPDDAGVWAISGMAGVGKTRFAGEVARLLAERGRFADVRLVVNLRGFDADRPAADPAAVLEGFLRRLGASGSEIGCLTLAGRSALFRRLLDGRRALILLDNAASVDQVQPLLPALPTCMVLVTSRRRLAGLDAARHVELDVFTPEESVELLRDGIGDERVDAEQGEAADIIELVGRLPLALALVTRRLAASDEWTMADHRDRLADLRTMLRLDDGVEVALRTSYDELAEPDRVLLGLLAVYPGRDVDDHAAAALAGVEVDVVRRQLDDLVAATMVTARASRFELHDLVRVFAEKRVRENVQARVRRAAAVRLLDFQLATARAALVTCFPHEAERWEDLPTPAVRALVFDGPDEAMAWLDAERVNLVVASGWALSEGRAEHVTRLACVMTSYFEARVHVSDALALFGNAARVASGVTRGHVLNGLAMTHWQRGNTAEALAVLEDAIKEFSAAGESDYVVNLSGNVGLLLTSLGDYRAALPCFRQAMEFAVARNNESFRARQLCNIGLAEMRLGNHPAAVDHLSQALDVTRASGDHLCECRTLDGLGTTFWRMGKDTEAWTCYEQALAVARQTHNRADEGKVLNHLGVLLVEAGRIDEALAHHRQAIDLAGEIGSREGVLAANNDLAATLLTAGRAADAVRCLRRSIESATAADSRYELARAQSGLGDALFAAGDPVTARKHWQTAHTAYTEMGVPEAVEVRDRLRSDARSTGSSPGRT</sequence>
<gene>
    <name evidence="2" type="ORF">BB31_15885</name>
</gene>
<dbReference type="GO" id="GO:0043531">
    <property type="term" value="F:ADP binding"/>
    <property type="evidence" value="ECO:0007669"/>
    <property type="project" value="InterPro"/>
</dbReference>
<dbReference type="EMBL" id="JFBM01000012">
    <property type="protein sequence ID" value="KFU80305.1"/>
    <property type="molecule type" value="Genomic_DNA"/>
</dbReference>
<dbReference type="PANTHER" id="PTHR47691">
    <property type="entry name" value="REGULATOR-RELATED"/>
    <property type="match status" value="1"/>
</dbReference>
<dbReference type="Gene3D" id="1.25.40.10">
    <property type="entry name" value="Tetratricopeptide repeat domain"/>
    <property type="match status" value="1"/>
</dbReference>
<name>A0A2P2FUD7_AMYLU</name>
<evidence type="ECO:0000313" key="3">
    <source>
        <dbReference type="Proteomes" id="UP000256220"/>
    </source>
</evidence>
<comment type="caution">
    <text evidence="2">The sequence shown here is derived from an EMBL/GenBank/DDBJ whole genome shotgun (WGS) entry which is preliminary data.</text>
</comment>
<dbReference type="InterPro" id="IPR002182">
    <property type="entry name" value="NB-ARC"/>
</dbReference>
<reference evidence="2 3" key="1">
    <citation type="journal article" date="2014" name="Genome Announc.">
        <title>Draft Genome Sequence of Amycolatopsis lurida NRRL 2430, Producer of the Glycopeptide Family Antibiotic Ristocetin.</title>
        <authorList>
            <person name="Kwun M.J."/>
            <person name="Hong H.J."/>
        </authorList>
    </citation>
    <scope>NUCLEOTIDE SEQUENCE [LARGE SCALE GENOMIC DNA]</scope>
    <source>
        <strain evidence="2 3">NRRL 2430</strain>
    </source>
</reference>